<organism evidence="1 2">
    <name type="scientific">Talaromyces pinophilus</name>
    <name type="common">Penicillium pinophilum</name>
    <dbReference type="NCBI Taxonomy" id="128442"/>
    <lineage>
        <taxon>Eukaryota</taxon>
        <taxon>Fungi</taxon>
        <taxon>Dikarya</taxon>
        <taxon>Ascomycota</taxon>
        <taxon>Pezizomycotina</taxon>
        <taxon>Eurotiomycetes</taxon>
        <taxon>Eurotiomycetidae</taxon>
        <taxon>Eurotiales</taxon>
        <taxon>Trichocomaceae</taxon>
        <taxon>Talaromyces</taxon>
        <taxon>Talaromyces sect. Talaromyces</taxon>
    </lineage>
</organism>
<accession>A0A6V8HGF9</accession>
<sequence length="571" mass="64180">MAPRSLFLRLLIGHDWESAERATRRYLADIDSASCLNRLDKALDQLLDGIKDVGNIFSNYATTNPRAVTTCIPLLWRTFSIGAYFPFSAPSKEPEIDFKAFRRAFALIVLRGYEPLGAKSNGVPFLTSTENFYTDKVPRLARIIFRSLSTSWPQLGAQSQDPQESPRLQDIKDTIAFVQPIILEDMRFGRANVSDREFEAAAYRLLLADYKRSIVRGSPIAVRKADLQILVQLFLLRRAEDRLWRAGLSKRDENPRTGDIMFSCLISDPDEVSRASELASAFLAYQFSGSDDYVTWKQFEAWCSECPSFIFFFFQLWATIFILPIVPQAPRAEDKSALLVSTTNILPFLNVAHILGGKRQNYVGDRIHQSESRFQLDLQASTLVANLATTPELSVEELHKIITTLAWFHVILIRGEDMNVMGKSSSRLIVAFTSPPEREMWRLEGGRLQYVWRASVVQLEPDLAVVDSGGMSASVVGEVLELRSHGGPGKADATSMKVDMAGKIVHVKGLRTAIVENTEDENAVGSSKATSTLEMRLTDLKCYRMPGISGRITTSERVTRRVPHWDEEQLD</sequence>
<evidence type="ECO:0000313" key="1">
    <source>
        <dbReference type="EMBL" id="GAM40979.1"/>
    </source>
</evidence>
<keyword evidence="2" id="KW-1185">Reference proteome</keyword>
<reference evidence="2" key="1">
    <citation type="journal article" date="2015" name="Genome Announc.">
        <title>Draft genome sequence of Talaromyces cellulolyticus strain Y-94, a source of lignocellulosic biomass-degrading enzymes.</title>
        <authorList>
            <person name="Fujii T."/>
            <person name="Koike H."/>
            <person name="Sawayama S."/>
            <person name="Yano S."/>
            <person name="Inoue H."/>
        </authorList>
    </citation>
    <scope>NUCLEOTIDE SEQUENCE [LARGE SCALE GENOMIC DNA]</scope>
    <source>
        <strain evidence="2">Y-94</strain>
    </source>
</reference>
<gene>
    <name evidence="1" type="ORF">TCE0_041r13745</name>
</gene>
<proteinExistence type="predicted"/>
<protein>
    <submittedName>
        <fullName evidence="1">Uncharacterized protein</fullName>
    </submittedName>
</protein>
<comment type="caution">
    <text evidence="1">The sequence shown here is derived from an EMBL/GenBank/DDBJ whole genome shotgun (WGS) entry which is preliminary data.</text>
</comment>
<name>A0A6V8HGF9_TALPI</name>
<dbReference type="AlphaFoldDB" id="A0A6V8HGF9"/>
<dbReference type="EMBL" id="DF933837">
    <property type="protein sequence ID" value="GAM40979.1"/>
    <property type="molecule type" value="Genomic_DNA"/>
</dbReference>
<evidence type="ECO:0000313" key="2">
    <source>
        <dbReference type="Proteomes" id="UP000053095"/>
    </source>
</evidence>
<dbReference type="Proteomes" id="UP000053095">
    <property type="component" value="Unassembled WGS sequence"/>
</dbReference>